<keyword evidence="4" id="KW-1185">Reference proteome</keyword>
<evidence type="ECO:0000256" key="1">
    <source>
        <dbReference type="SAM" id="SignalP"/>
    </source>
</evidence>
<dbReference type="SUPFAM" id="SSF52058">
    <property type="entry name" value="L domain-like"/>
    <property type="match status" value="1"/>
</dbReference>
<protein>
    <submittedName>
        <fullName evidence="2 3">Uncharacterized protein</fullName>
    </submittedName>
</protein>
<reference evidence="2" key="1">
    <citation type="submission" date="2010-05" db="EMBL/GenBank/DDBJ databases">
        <title>The Genome Sequence of Magnaporthe poae strain ATCC 64411.</title>
        <authorList>
            <consortium name="The Broad Institute Genome Sequencing Platform"/>
            <consortium name="Broad Institute Genome Sequencing Center for Infectious Disease"/>
            <person name="Ma L.-J."/>
            <person name="Dead R."/>
            <person name="Young S."/>
            <person name="Zeng Q."/>
            <person name="Koehrsen M."/>
            <person name="Alvarado L."/>
            <person name="Berlin A."/>
            <person name="Chapman S.B."/>
            <person name="Chen Z."/>
            <person name="Freedman E."/>
            <person name="Gellesch M."/>
            <person name="Goldberg J."/>
            <person name="Griggs A."/>
            <person name="Gujja S."/>
            <person name="Heilman E.R."/>
            <person name="Heiman D."/>
            <person name="Hepburn T."/>
            <person name="Howarth C."/>
            <person name="Jen D."/>
            <person name="Larson L."/>
            <person name="Mehta T."/>
            <person name="Neiman D."/>
            <person name="Pearson M."/>
            <person name="Roberts A."/>
            <person name="Saif S."/>
            <person name="Shea T."/>
            <person name="Shenoy N."/>
            <person name="Sisk P."/>
            <person name="Stolte C."/>
            <person name="Sykes S."/>
            <person name="Walk T."/>
            <person name="White J."/>
            <person name="Yandava C."/>
            <person name="Haas B."/>
            <person name="Nusbaum C."/>
            <person name="Birren B."/>
        </authorList>
    </citation>
    <scope>NUCLEOTIDE SEQUENCE</scope>
    <source>
        <strain evidence="2">ATCC 64411</strain>
    </source>
</reference>
<name>A0A0C4DWW9_MAGP6</name>
<evidence type="ECO:0000313" key="4">
    <source>
        <dbReference type="Proteomes" id="UP000011715"/>
    </source>
</evidence>
<dbReference type="eggNOG" id="ENOG502RKPH">
    <property type="taxonomic scope" value="Eukaryota"/>
</dbReference>
<sequence length="472" mass="51996">MRMRRSYTVFAVSALLAATGLARADCTSGGITFTSQSDIDTANCTFVNGDVVISAAASGNITFNNLNRINGSLIVQGCGDATCSRIVGISSTNLTAVEGRLQISSVPSLGSINLPGLRRVNQDLILHDLPELTKVNLGGIKRVGSLKLSSALKLTKATIGSRGYSFDPNVGLKNITGNLTGSADAVVEVRDVGLRDMDGILDFWSARRLVIENLPNLDVQMIKVLNLDEMRVVGNNNLTLRFWEANLNEPNTPGPMINRLLISGVRSLSPCLQPVVHEFYAFNNSAMEYLYFNFDQLNHIEIRDNPRLKKIVSWASLNRFWRDIYIHDNPILSLKRFPGPREPGDNVSEVYCNDLSKIHRDQWAWFPNTFDNLVIDADIDNTFFNETFTNLWLNTSSPSETKPKVVDRFEVRSTNSTFDCSALDILRTQKGAFPGRYSCQGQTLPAGIGAPSLEGSMRMALGAAFMAAILLY</sequence>
<dbReference type="Proteomes" id="UP000011715">
    <property type="component" value="Unassembled WGS sequence"/>
</dbReference>
<dbReference type="OMA" id="RDQWAWF"/>
<feature type="chain" id="PRO_5009385397" evidence="1">
    <location>
        <begin position="25"/>
        <end position="472"/>
    </location>
</feature>
<keyword evidence="1" id="KW-0732">Signal</keyword>
<dbReference type="EnsemblFungi" id="MAPG_04503T0">
    <property type="protein sequence ID" value="MAPG_04503T0"/>
    <property type="gene ID" value="MAPG_04503"/>
</dbReference>
<dbReference type="AlphaFoldDB" id="A0A0C4DWW9"/>
<gene>
    <name evidence="2" type="ORF">MAPG_04503</name>
</gene>
<dbReference type="VEuPathDB" id="FungiDB:MAPG_04503"/>
<dbReference type="EMBL" id="GL876968">
    <property type="protein sequence ID" value="KLU85480.1"/>
    <property type="molecule type" value="Genomic_DNA"/>
</dbReference>
<evidence type="ECO:0000313" key="2">
    <source>
        <dbReference type="EMBL" id="KLU85480.1"/>
    </source>
</evidence>
<reference evidence="3" key="4">
    <citation type="journal article" date="2015" name="G3 (Bethesda)">
        <title>Genome sequences of three phytopathogenic species of the Magnaporthaceae family of fungi.</title>
        <authorList>
            <person name="Okagaki L.H."/>
            <person name="Nunes C.C."/>
            <person name="Sailsbery J."/>
            <person name="Clay B."/>
            <person name="Brown D."/>
            <person name="John T."/>
            <person name="Oh Y."/>
            <person name="Young N."/>
            <person name="Fitzgerald M."/>
            <person name="Haas B.J."/>
            <person name="Zeng Q."/>
            <person name="Young S."/>
            <person name="Adiconis X."/>
            <person name="Fan L."/>
            <person name="Levin J.Z."/>
            <person name="Mitchell T.K."/>
            <person name="Okubara P.A."/>
            <person name="Farman M.L."/>
            <person name="Kohn L.M."/>
            <person name="Birren B."/>
            <person name="Ma L.-J."/>
            <person name="Dean R.A."/>
        </authorList>
    </citation>
    <scope>NUCLEOTIDE SEQUENCE</scope>
    <source>
        <strain evidence="3">ATCC 64411 / 73-15</strain>
    </source>
</reference>
<reference evidence="2" key="3">
    <citation type="submission" date="2011-03" db="EMBL/GenBank/DDBJ databases">
        <title>Annotation of Magnaporthe poae ATCC 64411.</title>
        <authorList>
            <person name="Ma L.-J."/>
            <person name="Dead R."/>
            <person name="Young S.K."/>
            <person name="Zeng Q."/>
            <person name="Gargeya S."/>
            <person name="Fitzgerald M."/>
            <person name="Haas B."/>
            <person name="Abouelleil A."/>
            <person name="Alvarado L."/>
            <person name="Arachchi H.M."/>
            <person name="Berlin A."/>
            <person name="Brown A."/>
            <person name="Chapman S.B."/>
            <person name="Chen Z."/>
            <person name="Dunbar C."/>
            <person name="Freedman E."/>
            <person name="Gearin G."/>
            <person name="Gellesch M."/>
            <person name="Goldberg J."/>
            <person name="Griggs A."/>
            <person name="Gujja S."/>
            <person name="Heiman D."/>
            <person name="Howarth C."/>
            <person name="Larson L."/>
            <person name="Lui A."/>
            <person name="MacDonald P.J.P."/>
            <person name="Mehta T."/>
            <person name="Montmayeur A."/>
            <person name="Murphy C."/>
            <person name="Neiman D."/>
            <person name="Pearson M."/>
            <person name="Priest M."/>
            <person name="Roberts A."/>
            <person name="Saif S."/>
            <person name="Shea T."/>
            <person name="Shenoy N."/>
            <person name="Sisk P."/>
            <person name="Stolte C."/>
            <person name="Sykes S."/>
            <person name="Yandava C."/>
            <person name="Wortman J."/>
            <person name="Nusbaum C."/>
            <person name="Birren B."/>
        </authorList>
    </citation>
    <scope>NUCLEOTIDE SEQUENCE</scope>
    <source>
        <strain evidence="2">ATCC 64411</strain>
    </source>
</reference>
<dbReference type="OrthoDB" id="536881at2759"/>
<reference evidence="4" key="2">
    <citation type="submission" date="2010-05" db="EMBL/GenBank/DDBJ databases">
        <title>The genome sequence of Magnaporthe poae strain ATCC 64411.</title>
        <authorList>
            <person name="Ma L.-J."/>
            <person name="Dead R."/>
            <person name="Young S."/>
            <person name="Zeng Q."/>
            <person name="Koehrsen M."/>
            <person name="Alvarado L."/>
            <person name="Berlin A."/>
            <person name="Chapman S.B."/>
            <person name="Chen Z."/>
            <person name="Freedman E."/>
            <person name="Gellesch M."/>
            <person name="Goldberg J."/>
            <person name="Griggs A."/>
            <person name="Gujja S."/>
            <person name="Heilman E.R."/>
            <person name="Heiman D."/>
            <person name="Hepburn T."/>
            <person name="Howarth C."/>
            <person name="Jen D."/>
            <person name="Larson L."/>
            <person name="Mehta T."/>
            <person name="Neiman D."/>
            <person name="Pearson M."/>
            <person name="Roberts A."/>
            <person name="Saif S."/>
            <person name="Shea T."/>
            <person name="Shenoy N."/>
            <person name="Sisk P."/>
            <person name="Stolte C."/>
            <person name="Sykes S."/>
            <person name="Walk T."/>
            <person name="White J."/>
            <person name="Yandava C."/>
            <person name="Haas B."/>
            <person name="Nusbaum C."/>
            <person name="Birren B."/>
        </authorList>
    </citation>
    <scope>NUCLEOTIDE SEQUENCE [LARGE SCALE GENOMIC DNA]</scope>
    <source>
        <strain evidence="4">ATCC 64411 / 73-15</strain>
    </source>
</reference>
<organism evidence="3 4">
    <name type="scientific">Magnaporthiopsis poae (strain ATCC 64411 / 73-15)</name>
    <name type="common">Kentucky bluegrass fungus</name>
    <name type="synonym">Magnaporthe poae</name>
    <dbReference type="NCBI Taxonomy" id="644358"/>
    <lineage>
        <taxon>Eukaryota</taxon>
        <taxon>Fungi</taxon>
        <taxon>Dikarya</taxon>
        <taxon>Ascomycota</taxon>
        <taxon>Pezizomycotina</taxon>
        <taxon>Sordariomycetes</taxon>
        <taxon>Sordariomycetidae</taxon>
        <taxon>Magnaporthales</taxon>
        <taxon>Magnaporthaceae</taxon>
        <taxon>Magnaporthiopsis</taxon>
    </lineage>
</organism>
<feature type="signal peptide" evidence="1">
    <location>
        <begin position="1"/>
        <end position="24"/>
    </location>
</feature>
<dbReference type="EMBL" id="ADBL01001061">
    <property type="status" value="NOT_ANNOTATED_CDS"/>
    <property type="molecule type" value="Genomic_DNA"/>
</dbReference>
<evidence type="ECO:0000313" key="3">
    <source>
        <dbReference type="EnsemblFungi" id="MAPG_04503T0"/>
    </source>
</evidence>
<accession>A0A0C4DWW9</accession>
<proteinExistence type="predicted"/>
<reference evidence="3" key="5">
    <citation type="submission" date="2015-06" db="UniProtKB">
        <authorList>
            <consortium name="EnsemblFungi"/>
        </authorList>
    </citation>
    <scope>IDENTIFICATION</scope>
    <source>
        <strain evidence="3">ATCC 64411</strain>
    </source>
</reference>